<dbReference type="EMBL" id="BK035262">
    <property type="protein sequence ID" value="DAG89640.1"/>
    <property type="molecule type" value="Genomic_DNA"/>
</dbReference>
<feature type="region of interest" description="Disordered" evidence="1">
    <location>
        <begin position="38"/>
        <end position="60"/>
    </location>
</feature>
<accession>A0A8S5VKN8</accession>
<protein>
    <submittedName>
        <fullName evidence="2">Uncharacterized protein</fullName>
    </submittedName>
</protein>
<evidence type="ECO:0000256" key="1">
    <source>
        <dbReference type="SAM" id="MobiDB-lite"/>
    </source>
</evidence>
<sequence>MIVAKIKACAVKGTPPLSYPAQPAKWWRISHIRLRKSQRQGRLVPNRESKKRCGIATRNG</sequence>
<evidence type="ECO:0000313" key="2">
    <source>
        <dbReference type="EMBL" id="DAG89640.1"/>
    </source>
</evidence>
<organism evidence="2">
    <name type="scientific">Ackermannviridae sp</name>
    <dbReference type="NCBI Taxonomy" id="2831612"/>
    <lineage>
        <taxon>Viruses</taxon>
        <taxon>Duplodnaviria</taxon>
        <taxon>Heunggongvirae</taxon>
        <taxon>Uroviricota</taxon>
        <taxon>Caudoviricetes</taxon>
        <taxon>Pantevenvirales</taxon>
        <taxon>Ackermannviridae</taxon>
    </lineage>
</organism>
<reference evidence="2" key="1">
    <citation type="journal article" date="2021" name="Proc. Natl. Acad. Sci. U.S.A.">
        <title>A Catalog of Tens of Thousands of Viruses from Human Metagenomes Reveals Hidden Associations with Chronic Diseases.</title>
        <authorList>
            <person name="Tisza M.J."/>
            <person name="Buck C.B."/>
        </authorList>
    </citation>
    <scope>NUCLEOTIDE SEQUENCE</scope>
    <source>
        <strain evidence="2">CtcJL42</strain>
    </source>
</reference>
<proteinExistence type="predicted"/>
<name>A0A8S5VKN8_9CAUD</name>